<comment type="caution">
    <text evidence="2">The sequence shown here is derived from an EMBL/GenBank/DDBJ whole genome shotgun (WGS) entry which is preliminary data.</text>
</comment>
<dbReference type="AlphaFoldDB" id="A0A7Y4H1B1"/>
<organism evidence="2 3">
    <name type="scientific">Bradyrhizobium archetypum</name>
    <dbReference type="NCBI Taxonomy" id="2721160"/>
    <lineage>
        <taxon>Bacteria</taxon>
        <taxon>Pseudomonadati</taxon>
        <taxon>Pseudomonadota</taxon>
        <taxon>Alphaproteobacteria</taxon>
        <taxon>Hyphomicrobiales</taxon>
        <taxon>Nitrobacteraceae</taxon>
        <taxon>Bradyrhizobium</taxon>
    </lineage>
</organism>
<evidence type="ECO:0000256" key="1">
    <source>
        <dbReference type="SAM" id="MobiDB-lite"/>
    </source>
</evidence>
<reference evidence="2 3" key="1">
    <citation type="submission" date="2020-03" db="EMBL/GenBank/DDBJ databases">
        <title>Bradyrhizobium diversity isolated from nodules of Muelleranthus trifoliolatus.</title>
        <authorList>
            <person name="Klepa M."/>
            <person name="Helene L."/>
            <person name="Hungria M."/>
        </authorList>
    </citation>
    <scope>NUCLEOTIDE SEQUENCE [LARGE SCALE GENOMIC DNA]</scope>
    <source>
        <strain evidence="2 3">WSM 1744</strain>
    </source>
</reference>
<sequence length="70" mass="7844">MSKLQYAQVNTMSKIKRTARQAKGKAKEAIAEVLGDGKLQEEAKTEQREGEEEDKEPSSLNPFGNLHRLT</sequence>
<evidence type="ECO:0000313" key="2">
    <source>
        <dbReference type="EMBL" id="NOJ45798.1"/>
    </source>
</evidence>
<proteinExistence type="predicted"/>
<accession>A0A7Y4H1B1</accession>
<dbReference type="Proteomes" id="UP000528734">
    <property type="component" value="Unassembled WGS sequence"/>
</dbReference>
<feature type="compositionally biased region" description="Basic and acidic residues" evidence="1">
    <location>
        <begin position="38"/>
        <end position="48"/>
    </location>
</feature>
<dbReference type="EMBL" id="JAAVLW010000002">
    <property type="protein sequence ID" value="NOJ45798.1"/>
    <property type="molecule type" value="Genomic_DNA"/>
</dbReference>
<protein>
    <submittedName>
        <fullName evidence="2">CsbD family protein</fullName>
    </submittedName>
</protein>
<name>A0A7Y4H1B1_9BRAD</name>
<keyword evidence="3" id="KW-1185">Reference proteome</keyword>
<evidence type="ECO:0000313" key="3">
    <source>
        <dbReference type="Proteomes" id="UP000528734"/>
    </source>
</evidence>
<feature type="region of interest" description="Disordered" evidence="1">
    <location>
        <begin position="17"/>
        <end position="70"/>
    </location>
</feature>
<gene>
    <name evidence="2" type="ORF">HCN50_05930</name>
</gene>
<dbReference type="RefSeq" id="WP_171708696.1">
    <property type="nucleotide sequence ID" value="NZ_JAAVLW010000002.1"/>
</dbReference>